<keyword evidence="1 6" id="KW-0963">Cytoplasm</keyword>
<dbReference type="PROSITE" id="PS51061">
    <property type="entry name" value="R3H"/>
    <property type="match status" value="1"/>
</dbReference>
<evidence type="ECO:0000256" key="4">
    <source>
        <dbReference type="ARBA" id="ARBA00023186"/>
    </source>
</evidence>
<evidence type="ECO:0000313" key="7">
    <source>
        <dbReference type="EMBL" id="NLW35110.1"/>
    </source>
</evidence>
<dbReference type="GO" id="GO:0003723">
    <property type="term" value="F:RNA binding"/>
    <property type="evidence" value="ECO:0007669"/>
    <property type="project" value="UniProtKB-UniRule"/>
</dbReference>
<name>A0A351U6F6_9BACT</name>
<evidence type="ECO:0000313" key="8">
    <source>
        <dbReference type="Proteomes" id="UP000777265"/>
    </source>
</evidence>
<dbReference type="HAMAP" id="MF_00867">
    <property type="entry name" value="KhpB"/>
    <property type="match status" value="1"/>
</dbReference>
<feature type="region of interest" description="Jag_N domain" evidence="6">
    <location>
        <begin position="5"/>
        <end position="55"/>
    </location>
</feature>
<keyword evidence="4 6" id="KW-0143">Chaperone</keyword>
<dbReference type="Gene3D" id="3.30.1370.50">
    <property type="entry name" value="R3H-like domain"/>
    <property type="match status" value="1"/>
</dbReference>
<comment type="subunit">
    <text evidence="6">Forms a complex with KhpA.</text>
</comment>
<dbReference type="InterPro" id="IPR015946">
    <property type="entry name" value="KH_dom-like_a/b"/>
</dbReference>
<dbReference type="InterPro" id="IPR034079">
    <property type="entry name" value="R3H_KhpB"/>
</dbReference>
<reference evidence="7" key="2">
    <citation type="submission" date="2020-01" db="EMBL/GenBank/DDBJ databases">
        <authorList>
            <person name="Campanaro S."/>
        </authorList>
    </citation>
    <scope>NUCLEOTIDE SEQUENCE</scope>
    <source>
        <strain evidence="7">AS06rmzACSIP_7</strain>
    </source>
</reference>
<dbReference type="InterPro" id="IPR036867">
    <property type="entry name" value="R3H_dom_sf"/>
</dbReference>
<proteinExistence type="inferred from homology"/>
<dbReference type="SUPFAM" id="SSF82708">
    <property type="entry name" value="R3H domain"/>
    <property type="match status" value="1"/>
</dbReference>
<evidence type="ECO:0000256" key="3">
    <source>
        <dbReference type="ARBA" id="ARBA00022960"/>
    </source>
</evidence>
<evidence type="ECO:0000256" key="1">
    <source>
        <dbReference type="ARBA" id="ARBA00022490"/>
    </source>
</evidence>
<comment type="caution">
    <text evidence="7">The sequence shown here is derived from an EMBL/GenBank/DDBJ whole genome shotgun (WGS) entry which is preliminary data.</text>
</comment>
<dbReference type="InterPro" id="IPR032782">
    <property type="entry name" value="KhpB_N"/>
</dbReference>
<dbReference type="InterPro" id="IPR001374">
    <property type="entry name" value="R3H_dom"/>
</dbReference>
<dbReference type="PANTHER" id="PTHR35800:SF1">
    <property type="entry name" value="RNA-BINDING PROTEIN KHPB"/>
    <property type="match status" value="1"/>
</dbReference>
<dbReference type="GO" id="GO:0071555">
    <property type="term" value="P:cell wall organization"/>
    <property type="evidence" value="ECO:0007669"/>
    <property type="project" value="UniProtKB-KW"/>
</dbReference>
<dbReference type="Pfam" id="PF14804">
    <property type="entry name" value="Jag_N"/>
    <property type="match status" value="1"/>
</dbReference>
<dbReference type="SMART" id="SM00393">
    <property type="entry name" value="R3H"/>
    <property type="match status" value="1"/>
</dbReference>
<organism evidence="7 8">
    <name type="scientific">Syntrophorhabdus aromaticivorans</name>
    <dbReference type="NCBI Taxonomy" id="328301"/>
    <lineage>
        <taxon>Bacteria</taxon>
        <taxon>Pseudomonadati</taxon>
        <taxon>Thermodesulfobacteriota</taxon>
        <taxon>Syntrophorhabdia</taxon>
        <taxon>Syntrophorhabdales</taxon>
        <taxon>Syntrophorhabdaceae</taxon>
        <taxon>Syntrophorhabdus</taxon>
    </lineage>
</organism>
<comment type="subcellular location">
    <subcellularLocation>
        <location evidence="6">Cytoplasm</location>
    </subcellularLocation>
</comment>
<dbReference type="STRING" id="909663.GCA_000512235_00723"/>
<dbReference type="GO" id="GO:0005737">
    <property type="term" value="C:cytoplasm"/>
    <property type="evidence" value="ECO:0007669"/>
    <property type="project" value="UniProtKB-SubCell"/>
</dbReference>
<evidence type="ECO:0000256" key="5">
    <source>
        <dbReference type="ARBA" id="ARBA00023316"/>
    </source>
</evidence>
<sequence length="237" mass="26743">MDSIEVEGKTYEEAIRKASQGLNVDEKDLDIDVKEVDTKGILGLLGSKKIRITARIKERALPVLETVMETTADAPAAAAETPEEYGTRFLLDVASLVGLSFNIKVGKVSEKLDRLVFMIQCDNGDILIGKDGEILEALQYLLRLAMAKHYKQGLKILVDINGYREKRKKTITIMAKRMADRVRRTGRRQKTDPLNPYERRIIHTLFKHNRNVTTKSEGEGHVKKVVIFPVGNRNGNR</sequence>
<dbReference type="EMBL" id="JAAYEE010000105">
    <property type="protein sequence ID" value="NLW35110.1"/>
    <property type="molecule type" value="Genomic_DNA"/>
</dbReference>
<comment type="similarity">
    <text evidence="6">Belongs to the KhpB RNA-binding protein family.</text>
</comment>
<comment type="domain">
    <text evidence="6">Has an N-terminal Jag-N domain and 2 RNA-binding domains (KH and R3H).</text>
</comment>
<dbReference type="Gene3D" id="3.30.300.20">
    <property type="match status" value="1"/>
</dbReference>
<gene>
    <name evidence="6" type="primary">khpB</name>
    <name evidence="6" type="synonym">eloR</name>
    <name evidence="7" type="ORF">GXY80_06455</name>
</gene>
<dbReference type="GO" id="GO:0009252">
    <property type="term" value="P:peptidoglycan biosynthetic process"/>
    <property type="evidence" value="ECO:0007669"/>
    <property type="project" value="UniProtKB-UniRule"/>
</dbReference>
<keyword evidence="2 6" id="KW-0694">RNA-binding</keyword>
<dbReference type="GO" id="GO:0008360">
    <property type="term" value="P:regulation of cell shape"/>
    <property type="evidence" value="ECO:0007669"/>
    <property type="project" value="UniProtKB-KW"/>
</dbReference>
<evidence type="ECO:0000256" key="6">
    <source>
        <dbReference type="HAMAP-Rule" id="MF_00867"/>
    </source>
</evidence>
<dbReference type="NCBIfam" id="NF041568">
    <property type="entry name" value="Jag_EloR"/>
    <property type="match status" value="1"/>
</dbReference>
<dbReference type="CDD" id="cd02414">
    <property type="entry name" value="KH-II_Jag"/>
    <property type="match status" value="1"/>
</dbReference>
<dbReference type="Gene3D" id="3.30.30.80">
    <property type="entry name" value="probable RNA-binding protein from clostridium symbiosum atcc 14940"/>
    <property type="match status" value="1"/>
</dbReference>
<comment type="function">
    <text evidence="6">A probable RNA chaperone. Forms a complex with KhpA which binds to cellular RNA and controls its expression. Plays a role in peptidoglycan (PG) homeostasis and cell length regulation.</text>
</comment>
<dbReference type="InterPro" id="IPR038247">
    <property type="entry name" value="Jag_N_dom_sf"/>
</dbReference>
<keyword evidence="5 6" id="KW-0961">Cell wall biogenesis/degradation</keyword>
<dbReference type="PANTHER" id="PTHR35800">
    <property type="entry name" value="PROTEIN JAG"/>
    <property type="match status" value="1"/>
</dbReference>
<dbReference type="InterPro" id="IPR039247">
    <property type="entry name" value="KhpB"/>
</dbReference>
<dbReference type="CDD" id="cd02644">
    <property type="entry name" value="R3H_jag"/>
    <property type="match status" value="1"/>
</dbReference>
<keyword evidence="3 6" id="KW-0133">Cell shape</keyword>
<reference evidence="7" key="1">
    <citation type="journal article" date="2020" name="Biotechnol. Biofuels">
        <title>New insights from the biogas microbiome by comprehensive genome-resolved metagenomics of nearly 1600 species originating from multiple anaerobic digesters.</title>
        <authorList>
            <person name="Campanaro S."/>
            <person name="Treu L."/>
            <person name="Rodriguez-R L.M."/>
            <person name="Kovalovszki A."/>
            <person name="Ziels R.M."/>
            <person name="Maus I."/>
            <person name="Zhu X."/>
            <person name="Kougias P.G."/>
            <person name="Basile A."/>
            <person name="Luo G."/>
            <person name="Schluter A."/>
            <person name="Konstantinidis K.T."/>
            <person name="Angelidaki I."/>
        </authorList>
    </citation>
    <scope>NUCLEOTIDE SEQUENCE</scope>
    <source>
        <strain evidence="7">AS06rmzACSIP_7</strain>
    </source>
</reference>
<dbReference type="Pfam" id="PF01424">
    <property type="entry name" value="R3H"/>
    <property type="match status" value="1"/>
</dbReference>
<evidence type="ECO:0000256" key="2">
    <source>
        <dbReference type="ARBA" id="ARBA00022884"/>
    </source>
</evidence>
<accession>A0A351U6F6</accession>
<dbReference type="InterPro" id="IPR038008">
    <property type="entry name" value="Jag_KH"/>
</dbReference>
<dbReference type="SMART" id="SM01245">
    <property type="entry name" value="Jag_N"/>
    <property type="match status" value="1"/>
</dbReference>
<dbReference type="AlphaFoldDB" id="A0A351U6F6"/>
<dbReference type="Proteomes" id="UP000777265">
    <property type="component" value="Unassembled WGS sequence"/>
</dbReference>
<protein>
    <recommendedName>
        <fullName evidence="6">RNA-binding protein KhpB</fullName>
    </recommendedName>
    <alternativeName>
        <fullName evidence="6">RNA-binding protein EloR</fullName>
    </alternativeName>
</protein>